<organism evidence="2 3">
    <name type="scientific">Colletotrichum godetiae</name>
    <dbReference type="NCBI Taxonomy" id="1209918"/>
    <lineage>
        <taxon>Eukaryota</taxon>
        <taxon>Fungi</taxon>
        <taxon>Dikarya</taxon>
        <taxon>Ascomycota</taxon>
        <taxon>Pezizomycotina</taxon>
        <taxon>Sordariomycetes</taxon>
        <taxon>Hypocreomycetidae</taxon>
        <taxon>Glomerellales</taxon>
        <taxon>Glomerellaceae</taxon>
        <taxon>Colletotrichum</taxon>
        <taxon>Colletotrichum acutatum species complex</taxon>
    </lineage>
</organism>
<evidence type="ECO:0000256" key="1">
    <source>
        <dbReference type="SAM" id="Phobius"/>
    </source>
</evidence>
<evidence type="ECO:0000313" key="3">
    <source>
        <dbReference type="Proteomes" id="UP001224890"/>
    </source>
</evidence>
<dbReference type="EMBL" id="JAHMHR010000067">
    <property type="protein sequence ID" value="KAK1658919.1"/>
    <property type="molecule type" value="Genomic_DNA"/>
</dbReference>
<feature type="transmembrane region" description="Helical" evidence="1">
    <location>
        <begin position="175"/>
        <end position="197"/>
    </location>
</feature>
<comment type="caution">
    <text evidence="2">The sequence shown here is derived from an EMBL/GenBank/DDBJ whole genome shotgun (WGS) entry which is preliminary data.</text>
</comment>
<dbReference type="GeneID" id="85451629"/>
<name>A0AAJ0AAG1_9PEZI</name>
<keyword evidence="3" id="KW-1185">Reference proteome</keyword>
<dbReference type="AlphaFoldDB" id="A0AAJ0AAG1"/>
<dbReference type="RefSeq" id="XP_060423683.1">
    <property type="nucleotide sequence ID" value="XM_060567103.1"/>
</dbReference>
<sequence>MPTTVPLGTCNQQDTSWYSSSTGLETSALLDMATLSSVPLRHTWRLASTRAEAGKTFKEITLTAQVAPLTDNLFILPLASVVTRTQSPVSPSLLRHLLPGTHPILRHVVASETRGPSGTLNVARLGSGWKQSRTPSPPYLVCVISRLQARYPMAWTDQRRLSSRRMRGRKPSSSLGGLPLGLWGCVCVCACVVVSVVSQPQLMSRANIALESCRHKRVPRRARQMLAFNEKRGKKQQGHWGYMQGLVPSHRSRHSDQLPSLIAVMRSIIPDR</sequence>
<evidence type="ECO:0000313" key="2">
    <source>
        <dbReference type="EMBL" id="KAK1658919.1"/>
    </source>
</evidence>
<protein>
    <submittedName>
        <fullName evidence="2">Uncharacterized protein</fullName>
    </submittedName>
</protein>
<proteinExistence type="predicted"/>
<keyword evidence="1" id="KW-0472">Membrane</keyword>
<keyword evidence="1" id="KW-0812">Transmembrane</keyword>
<dbReference type="Proteomes" id="UP001224890">
    <property type="component" value="Unassembled WGS sequence"/>
</dbReference>
<reference evidence="2" key="1">
    <citation type="submission" date="2021-06" db="EMBL/GenBank/DDBJ databases">
        <title>Comparative genomics, transcriptomics and evolutionary studies reveal genomic signatures of adaptation to plant cell wall in hemibiotrophic fungi.</title>
        <authorList>
            <consortium name="DOE Joint Genome Institute"/>
            <person name="Baroncelli R."/>
            <person name="Diaz J.F."/>
            <person name="Benocci T."/>
            <person name="Peng M."/>
            <person name="Battaglia E."/>
            <person name="Haridas S."/>
            <person name="Andreopoulos W."/>
            <person name="Labutti K."/>
            <person name="Pangilinan J."/>
            <person name="Floch G.L."/>
            <person name="Makela M.R."/>
            <person name="Henrissat B."/>
            <person name="Grigoriev I.V."/>
            <person name="Crouch J.A."/>
            <person name="De Vries R.P."/>
            <person name="Sukno S.A."/>
            <person name="Thon M.R."/>
        </authorList>
    </citation>
    <scope>NUCLEOTIDE SEQUENCE</scope>
    <source>
        <strain evidence="2">CBS 193.32</strain>
    </source>
</reference>
<keyword evidence="1" id="KW-1133">Transmembrane helix</keyword>
<accession>A0AAJ0AAG1</accession>
<gene>
    <name evidence="2" type="ORF">BDP55DRAFT_371623</name>
</gene>